<proteinExistence type="predicted"/>
<reference evidence="1" key="1">
    <citation type="submission" date="2014-09" db="EMBL/GenBank/DDBJ databases">
        <authorList>
            <person name="Magalhaes I.L.F."/>
            <person name="Oliveira U."/>
            <person name="Santos F.R."/>
            <person name="Vidigal T.H.D.A."/>
            <person name="Brescovit A.D."/>
            <person name="Santos A.J."/>
        </authorList>
    </citation>
    <scope>NUCLEOTIDE SEQUENCE</scope>
    <source>
        <tissue evidence="1">Shoot tissue taken approximately 20 cm above the soil surface</tissue>
    </source>
</reference>
<accession>A0A0A9HSS3</accession>
<organism evidence="1">
    <name type="scientific">Arundo donax</name>
    <name type="common">Giant reed</name>
    <name type="synonym">Donax arundinaceus</name>
    <dbReference type="NCBI Taxonomy" id="35708"/>
    <lineage>
        <taxon>Eukaryota</taxon>
        <taxon>Viridiplantae</taxon>
        <taxon>Streptophyta</taxon>
        <taxon>Embryophyta</taxon>
        <taxon>Tracheophyta</taxon>
        <taxon>Spermatophyta</taxon>
        <taxon>Magnoliopsida</taxon>
        <taxon>Liliopsida</taxon>
        <taxon>Poales</taxon>
        <taxon>Poaceae</taxon>
        <taxon>PACMAD clade</taxon>
        <taxon>Arundinoideae</taxon>
        <taxon>Arundineae</taxon>
        <taxon>Arundo</taxon>
    </lineage>
</organism>
<dbReference type="EMBL" id="GBRH01159012">
    <property type="protein sequence ID" value="JAE38884.1"/>
    <property type="molecule type" value="Transcribed_RNA"/>
</dbReference>
<name>A0A0A9HSS3_ARUDO</name>
<dbReference type="AlphaFoldDB" id="A0A0A9HSS3"/>
<sequence>MDELSFCSTVEWKKEEAVQDVDAENAPGDHTHLREKL</sequence>
<reference evidence="1" key="2">
    <citation type="journal article" date="2015" name="Data Brief">
        <title>Shoot transcriptome of the giant reed, Arundo donax.</title>
        <authorList>
            <person name="Barrero R.A."/>
            <person name="Guerrero F.D."/>
            <person name="Moolhuijzen P."/>
            <person name="Goolsby J.A."/>
            <person name="Tidwell J."/>
            <person name="Bellgard S.E."/>
            <person name="Bellgard M.I."/>
        </authorList>
    </citation>
    <scope>NUCLEOTIDE SEQUENCE</scope>
    <source>
        <tissue evidence="1">Shoot tissue taken approximately 20 cm above the soil surface</tissue>
    </source>
</reference>
<protein>
    <submittedName>
        <fullName evidence="1">Uncharacterized protein</fullName>
    </submittedName>
</protein>
<evidence type="ECO:0000313" key="1">
    <source>
        <dbReference type="EMBL" id="JAE38884.1"/>
    </source>
</evidence>